<protein>
    <submittedName>
        <fullName evidence="1">Uncharacterized protein</fullName>
    </submittedName>
</protein>
<comment type="caution">
    <text evidence="1">The sequence shown here is derived from an EMBL/GenBank/DDBJ whole genome shotgun (WGS) entry which is preliminary data.</text>
</comment>
<organism evidence="1 2">
    <name type="scientific">Euplotes crassus</name>
    <dbReference type="NCBI Taxonomy" id="5936"/>
    <lineage>
        <taxon>Eukaryota</taxon>
        <taxon>Sar</taxon>
        <taxon>Alveolata</taxon>
        <taxon>Ciliophora</taxon>
        <taxon>Intramacronucleata</taxon>
        <taxon>Spirotrichea</taxon>
        <taxon>Hypotrichia</taxon>
        <taxon>Euplotida</taxon>
        <taxon>Euplotidae</taxon>
        <taxon>Moneuplotes</taxon>
    </lineage>
</organism>
<evidence type="ECO:0000313" key="2">
    <source>
        <dbReference type="Proteomes" id="UP001295684"/>
    </source>
</evidence>
<sequence length="442" mass="51618">MTTVRKKEERIVKTTRLCFACSIVTYSTCTVTRDNYNSPSDLKASLNPLNRSLSQITRFSHTYKSFKKHVKDYKGEIDYFIPEFANLETKVNDAIENDTFEKFEEIREEILDLYKKFDTSAFYQQFKDFLFRKNIEESQEDIQDNLSCLGHKAKNHQLLKKHEDRIVQEAKTKGLMQRIRDLEKENANLKRGINHNRVVQNEEEKVELSQSDNLQLNVESQNYPNDIPNKIADQEASQSSIELDFTQKEDYEIDEILIEGKKLKNCKRIALCIDNRVHRELIENSFPDHVNILNVCMQEYSRIRDSNLLDGLFAVINRASDEVTLENFHFTQNDLEIIFTNITAKRLNLAKTSFKISDTVDFTCESSNLECLGLNKCGIKDRNNWKNSIETLETLLNGLFDSKISESLRTIDISNCGIKVPKLNEMLDRLRLYHLEITRDHQ</sequence>
<dbReference type="AlphaFoldDB" id="A0AAD1XR55"/>
<proteinExistence type="predicted"/>
<gene>
    <name evidence="1" type="ORF">ECRASSUSDP1_LOCUS18559</name>
</gene>
<dbReference type="EMBL" id="CAMPGE010018791">
    <property type="protein sequence ID" value="CAI2377176.1"/>
    <property type="molecule type" value="Genomic_DNA"/>
</dbReference>
<accession>A0AAD1XR55</accession>
<reference evidence="1" key="1">
    <citation type="submission" date="2023-07" db="EMBL/GenBank/DDBJ databases">
        <authorList>
            <consortium name="AG Swart"/>
            <person name="Singh M."/>
            <person name="Singh A."/>
            <person name="Seah K."/>
            <person name="Emmerich C."/>
        </authorList>
    </citation>
    <scope>NUCLEOTIDE SEQUENCE</scope>
    <source>
        <strain evidence="1">DP1</strain>
    </source>
</reference>
<keyword evidence="2" id="KW-1185">Reference proteome</keyword>
<dbReference type="Proteomes" id="UP001295684">
    <property type="component" value="Unassembled WGS sequence"/>
</dbReference>
<name>A0AAD1XR55_EUPCR</name>
<evidence type="ECO:0000313" key="1">
    <source>
        <dbReference type="EMBL" id="CAI2377176.1"/>
    </source>
</evidence>